<accession>A0ABV7SR34</accession>
<dbReference type="RefSeq" id="WP_261294013.1">
    <property type="nucleotide sequence ID" value="NZ_JANQBK010000004.1"/>
</dbReference>
<organism evidence="4 5">
    <name type="scientific">Sphingomonas hylomeconis</name>
    <dbReference type="NCBI Taxonomy" id="1395958"/>
    <lineage>
        <taxon>Bacteria</taxon>
        <taxon>Pseudomonadati</taxon>
        <taxon>Pseudomonadota</taxon>
        <taxon>Alphaproteobacteria</taxon>
        <taxon>Sphingomonadales</taxon>
        <taxon>Sphingomonadaceae</taxon>
        <taxon>Sphingomonas</taxon>
    </lineage>
</organism>
<evidence type="ECO:0000256" key="1">
    <source>
        <dbReference type="ARBA" id="ARBA00022553"/>
    </source>
</evidence>
<gene>
    <name evidence="4" type="ORF">ACFONA_00170</name>
</gene>
<dbReference type="InterPro" id="IPR050595">
    <property type="entry name" value="Bact_response_regulator"/>
</dbReference>
<evidence type="ECO:0000313" key="5">
    <source>
        <dbReference type="Proteomes" id="UP001595713"/>
    </source>
</evidence>
<reference evidence="5" key="1">
    <citation type="journal article" date="2019" name="Int. J. Syst. Evol. Microbiol.">
        <title>The Global Catalogue of Microorganisms (GCM) 10K type strain sequencing project: providing services to taxonomists for standard genome sequencing and annotation.</title>
        <authorList>
            <consortium name="The Broad Institute Genomics Platform"/>
            <consortium name="The Broad Institute Genome Sequencing Center for Infectious Disease"/>
            <person name="Wu L."/>
            <person name="Ma J."/>
        </authorList>
    </citation>
    <scope>NUCLEOTIDE SEQUENCE [LARGE SCALE GENOMIC DNA]</scope>
    <source>
        <strain evidence="5">KCTC 42739</strain>
    </source>
</reference>
<sequence length="118" mass="12700">MLIIEDMFLFQQYLKDIATLAGASSISIVSTQNEAVESARQKRPSLILSDIKLPQGSGISAINLIVAAHGKIPVIFITGYPERCERYVEQGTLLTKPVSADVLLKTVSAAFAGQATLH</sequence>
<feature type="modified residue" description="4-aspartylphosphate" evidence="2">
    <location>
        <position position="50"/>
    </location>
</feature>
<feature type="domain" description="Response regulatory" evidence="3">
    <location>
        <begin position="1"/>
        <end position="111"/>
    </location>
</feature>
<name>A0ABV7SR34_9SPHN</name>
<protein>
    <submittedName>
        <fullName evidence="4">Response regulator</fullName>
    </submittedName>
</protein>
<dbReference type="EMBL" id="JBHRXP010000001">
    <property type="protein sequence ID" value="MFC3578565.1"/>
    <property type="molecule type" value="Genomic_DNA"/>
</dbReference>
<dbReference type="InterPro" id="IPR001789">
    <property type="entry name" value="Sig_transdc_resp-reg_receiver"/>
</dbReference>
<dbReference type="Gene3D" id="3.40.50.2300">
    <property type="match status" value="1"/>
</dbReference>
<dbReference type="Pfam" id="PF00072">
    <property type="entry name" value="Response_reg"/>
    <property type="match status" value="1"/>
</dbReference>
<evidence type="ECO:0000259" key="3">
    <source>
        <dbReference type="PROSITE" id="PS50110"/>
    </source>
</evidence>
<comment type="caution">
    <text evidence="4">The sequence shown here is derived from an EMBL/GenBank/DDBJ whole genome shotgun (WGS) entry which is preliminary data.</text>
</comment>
<dbReference type="PROSITE" id="PS50110">
    <property type="entry name" value="RESPONSE_REGULATORY"/>
    <property type="match status" value="1"/>
</dbReference>
<keyword evidence="5" id="KW-1185">Reference proteome</keyword>
<dbReference type="Proteomes" id="UP001595713">
    <property type="component" value="Unassembled WGS sequence"/>
</dbReference>
<proteinExistence type="predicted"/>
<evidence type="ECO:0000256" key="2">
    <source>
        <dbReference type="PROSITE-ProRule" id="PRU00169"/>
    </source>
</evidence>
<dbReference type="SMART" id="SM00448">
    <property type="entry name" value="REC"/>
    <property type="match status" value="1"/>
</dbReference>
<evidence type="ECO:0000313" key="4">
    <source>
        <dbReference type="EMBL" id="MFC3578565.1"/>
    </source>
</evidence>
<dbReference type="SUPFAM" id="SSF52172">
    <property type="entry name" value="CheY-like"/>
    <property type="match status" value="1"/>
</dbReference>
<keyword evidence="1 2" id="KW-0597">Phosphoprotein</keyword>
<dbReference type="PANTHER" id="PTHR44591:SF3">
    <property type="entry name" value="RESPONSE REGULATORY DOMAIN-CONTAINING PROTEIN"/>
    <property type="match status" value="1"/>
</dbReference>
<dbReference type="PANTHER" id="PTHR44591">
    <property type="entry name" value="STRESS RESPONSE REGULATOR PROTEIN 1"/>
    <property type="match status" value="1"/>
</dbReference>
<dbReference type="InterPro" id="IPR011006">
    <property type="entry name" value="CheY-like_superfamily"/>
</dbReference>